<dbReference type="RefSeq" id="WP_119952384.1">
    <property type="nucleotide sequence ID" value="NZ_QYUR01000002.1"/>
</dbReference>
<dbReference type="Proteomes" id="UP000284021">
    <property type="component" value="Unassembled WGS sequence"/>
</dbReference>
<name>A0A418XHT0_9PSED</name>
<dbReference type="EMBL" id="QYUR01000002">
    <property type="protein sequence ID" value="RJG12039.1"/>
    <property type="molecule type" value="Genomic_DNA"/>
</dbReference>
<evidence type="ECO:0000313" key="1">
    <source>
        <dbReference type="EMBL" id="RJG12039.1"/>
    </source>
</evidence>
<dbReference type="AlphaFoldDB" id="A0A418XHT0"/>
<protein>
    <submittedName>
        <fullName evidence="1">Uncharacterized protein</fullName>
    </submittedName>
</protein>
<organism evidence="1 2">
    <name type="scientific">Pseudomonas cavernicola</name>
    <dbReference type="NCBI Taxonomy" id="2320866"/>
    <lineage>
        <taxon>Bacteria</taxon>
        <taxon>Pseudomonadati</taxon>
        <taxon>Pseudomonadota</taxon>
        <taxon>Gammaproteobacteria</taxon>
        <taxon>Pseudomonadales</taxon>
        <taxon>Pseudomonadaceae</taxon>
        <taxon>Pseudomonas</taxon>
    </lineage>
</organism>
<proteinExistence type="predicted"/>
<keyword evidence="2" id="KW-1185">Reference proteome</keyword>
<accession>A0A418XHT0</accession>
<comment type="caution">
    <text evidence="1">The sequence shown here is derived from an EMBL/GenBank/DDBJ whole genome shotgun (WGS) entry which is preliminary data.</text>
</comment>
<evidence type="ECO:0000313" key="2">
    <source>
        <dbReference type="Proteomes" id="UP000284021"/>
    </source>
</evidence>
<dbReference type="OrthoDB" id="1075158at2"/>
<gene>
    <name evidence="1" type="ORF">D3879_01550</name>
</gene>
<reference evidence="1 2" key="1">
    <citation type="submission" date="2018-09" db="EMBL/GenBank/DDBJ databases">
        <authorList>
            <person name="Zhu H."/>
        </authorList>
    </citation>
    <scope>NUCLEOTIDE SEQUENCE [LARGE SCALE GENOMIC DNA]</scope>
    <source>
        <strain evidence="1 2">K1S02-6</strain>
    </source>
</reference>
<sequence length="155" mass="17265">MLAMNKKMDQVIQGSSWDGRMLPPELSELLAPGFFKRDGCTFLASLAKGDTNVSASDFPDKTGYECFVNSVHIDDYVECDYVVYACLFVEEFFNAWRSSNSSEIARAIISSDELGALVKFHVARGGESWVGEDLEKYEEAILVADSLSKQKLRVV</sequence>